<gene>
    <name evidence="2" type="ORF">PA6_018_01430</name>
</gene>
<keyword evidence="3" id="KW-1185">Reference proteome</keyword>
<accession>U3AZW4</accession>
<dbReference type="EMBL" id="BATI01000018">
    <property type="protein sequence ID" value="GAD63164.1"/>
    <property type="molecule type" value="Genomic_DNA"/>
</dbReference>
<dbReference type="OrthoDB" id="9803968at2"/>
<dbReference type="PANTHER" id="PTHR43767">
    <property type="entry name" value="LONG-CHAIN-FATTY-ACID--COA LIGASE"/>
    <property type="match status" value="1"/>
</dbReference>
<dbReference type="eggNOG" id="COG0318">
    <property type="taxonomic scope" value="Bacteria"/>
</dbReference>
<evidence type="ECO:0000313" key="2">
    <source>
        <dbReference type="EMBL" id="GAD63164.1"/>
    </source>
</evidence>
<sequence>MLQTRVIPPTANANQAPLLIKRLLLSGSRYEKTREIVYRDQMRYSYATFNERVARLANVLSEAGVKAGDTVAVMDWDSHRYLECMFAIPMIGAVLHTINIRLSADQILYTMNHAEDRFVLVNSEFVPLYKGIEAQLTTVEKTILLTDGAEKSAELPNLVGEYETLLAAASAKYDFAEFDENSVATTFYTTGTTGNPKGVYFTHRQLVLHTLAEASVLGSLDSVRLLGTDDVYMPITPMFHVHAWGIPYVATMLGIKQVYPGRYEPDMLCQLIREEKVTFSHCVPTILQMMLNAPSAQGYDFAGLKVIIGGSALNRALYEAAKARGIQLTAAYGMSETCPLISCAHINDELKAGSEDERVTY</sequence>
<comment type="caution">
    <text evidence="2">The sequence shown here is derived from an EMBL/GenBank/DDBJ whole genome shotgun (WGS) entry which is preliminary data.</text>
</comment>
<dbReference type="AlphaFoldDB" id="U3AZW4"/>
<dbReference type="Proteomes" id="UP000016560">
    <property type="component" value="Unassembled WGS sequence"/>
</dbReference>
<evidence type="ECO:0000259" key="1">
    <source>
        <dbReference type="Pfam" id="PF00501"/>
    </source>
</evidence>
<dbReference type="Gene3D" id="3.40.50.12780">
    <property type="entry name" value="N-terminal domain of ligase-like"/>
    <property type="match status" value="1"/>
</dbReference>
<feature type="domain" description="AMP-dependent synthetase/ligase" evidence="1">
    <location>
        <begin position="31"/>
        <end position="349"/>
    </location>
</feature>
<protein>
    <recommendedName>
        <fullName evidence="1">AMP-dependent synthetase/ligase domain-containing protein</fullName>
    </recommendedName>
</protein>
<proteinExistence type="predicted"/>
<dbReference type="InterPro" id="IPR000873">
    <property type="entry name" value="AMP-dep_synth/lig_dom"/>
</dbReference>
<reference evidence="2" key="1">
    <citation type="submission" date="2024-09" db="EMBL/GenBank/DDBJ databases">
        <title>Whole genome shotgun sequence of Pseudomonas alcaligenes NBRC 14159.</title>
        <authorList>
            <person name="Yoshida I."/>
            <person name="Hosoyama A."/>
            <person name="Tsuchikane K."/>
            <person name="Noguchi M."/>
            <person name="Hirakata S."/>
            <person name="Ando Y."/>
            <person name="Ohji S."/>
            <person name="Yamazoe A."/>
            <person name="Yamazaki S."/>
            <person name="Fujita N."/>
        </authorList>
    </citation>
    <scope>NUCLEOTIDE SEQUENCE</scope>
    <source>
        <strain evidence="2">NBRC 14159</strain>
    </source>
</reference>
<dbReference type="Pfam" id="PF00501">
    <property type="entry name" value="AMP-binding"/>
    <property type="match status" value="1"/>
</dbReference>
<dbReference type="SUPFAM" id="SSF56801">
    <property type="entry name" value="Acetyl-CoA synthetase-like"/>
    <property type="match status" value="1"/>
</dbReference>
<dbReference type="PANTHER" id="PTHR43767:SF11">
    <property type="entry name" value="MEDIUM-CHAIN-FATTY-ACID--COA LIGASE"/>
    <property type="match status" value="1"/>
</dbReference>
<dbReference type="InterPro" id="IPR042099">
    <property type="entry name" value="ANL_N_sf"/>
</dbReference>
<organism evidence="2 3">
    <name type="scientific">Aquipseudomonas alcaligenes (strain ATCC 14909 / DSM 50342 / CCUG 1425 / JCM 20561 / NBRC 14159 / NCIMB 9945 / NCTC 10367 / 1577)</name>
    <name type="common">Pseudomonas alcaligenes</name>
    <dbReference type="NCBI Taxonomy" id="1215092"/>
    <lineage>
        <taxon>Bacteria</taxon>
        <taxon>Pseudomonadati</taxon>
        <taxon>Pseudomonadota</taxon>
        <taxon>Gammaproteobacteria</taxon>
        <taxon>Pseudomonadales</taxon>
        <taxon>Pseudomonadaceae</taxon>
        <taxon>Aquipseudomonas</taxon>
    </lineage>
</organism>
<name>U3AZW4_AQUA1</name>
<dbReference type="RefSeq" id="WP_021701251.1">
    <property type="nucleotide sequence ID" value="NZ_BATI01000018.1"/>
</dbReference>
<dbReference type="STRING" id="43263.A0T30_07490"/>
<evidence type="ECO:0000313" key="3">
    <source>
        <dbReference type="Proteomes" id="UP000016560"/>
    </source>
</evidence>
<feature type="non-terminal residue" evidence="2">
    <location>
        <position position="361"/>
    </location>
</feature>
<dbReference type="InterPro" id="IPR050237">
    <property type="entry name" value="ATP-dep_AMP-bd_enzyme"/>
</dbReference>